<name>A0A8X8ZGL2_SALSN</name>
<reference evidence="1" key="1">
    <citation type="submission" date="2018-01" db="EMBL/GenBank/DDBJ databases">
        <authorList>
            <person name="Mao J.F."/>
        </authorList>
    </citation>
    <scope>NUCLEOTIDE SEQUENCE</scope>
    <source>
        <strain evidence="1">Huo1</strain>
        <tissue evidence="1">Leaf</tissue>
    </source>
</reference>
<evidence type="ECO:0000313" key="1">
    <source>
        <dbReference type="EMBL" id="KAG6404162.1"/>
    </source>
</evidence>
<gene>
    <name evidence="1" type="ORF">SASPL_136402</name>
</gene>
<proteinExistence type="predicted"/>
<dbReference type="PANTHER" id="PTHR36783">
    <property type="entry name" value="THYLAKOID LUMENAL 17.9 KDA PROTEIN, CHLOROPLASTIC"/>
    <property type="match status" value="1"/>
</dbReference>
<protein>
    <submittedName>
        <fullName evidence="1">Uncharacterized protein</fullName>
    </submittedName>
</protein>
<organism evidence="1">
    <name type="scientific">Salvia splendens</name>
    <name type="common">Scarlet sage</name>
    <dbReference type="NCBI Taxonomy" id="180675"/>
    <lineage>
        <taxon>Eukaryota</taxon>
        <taxon>Viridiplantae</taxon>
        <taxon>Streptophyta</taxon>
        <taxon>Embryophyta</taxon>
        <taxon>Tracheophyta</taxon>
        <taxon>Spermatophyta</taxon>
        <taxon>Magnoliopsida</taxon>
        <taxon>eudicotyledons</taxon>
        <taxon>Gunneridae</taxon>
        <taxon>Pentapetalae</taxon>
        <taxon>asterids</taxon>
        <taxon>lamiids</taxon>
        <taxon>Lamiales</taxon>
        <taxon>Lamiaceae</taxon>
        <taxon>Nepetoideae</taxon>
        <taxon>Mentheae</taxon>
        <taxon>Salviinae</taxon>
        <taxon>Salvia</taxon>
        <taxon>Salvia subgen. Calosphace</taxon>
        <taxon>core Calosphace</taxon>
    </lineage>
</organism>
<evidence type="ECO:0000313" key="2">
    <source>
        <dbReference type="Proteomes" id="UP000298416"/>
    </source>
</evidence>
<comment type="caution">
    <text evidence="1">The sequence shown here is derived from an EMBL/GenBank/DDBJ whole genome shotgun (WGS) entry which is preliminary data.</text>
</comment>
<reference evidence="1" key="2">
    <citation type="submission" date="2020-08" db="EMBL/GenBank/DDBJ databases">
        <title>Plant Genome Project.</title>
        <authorList>
            <person name="Zhang R.-G."/>
        </authorList>
    </citation>
    <scope>NUCLEOTIDE SEQUENCE</scope>
    <source>
        <strain evidence="1">Huo1</strain>
        <tissue evidence="1">Leaf</tissue>
    </source>
</reference>
<keyword evidence="2" id="KW-1185">Reference proteome</keyword>
<sequence length="422" mass="47314">MLIGKAKTEIRHQLNEWEKEKVTSSLSNGQDMGNIVHASCNNSRIYPETKNEHSWSLRNPSTFKETVVEAKPDDDNGSPSPSHFPCKENVACNVYWIGCRNIRPCPAINPGCISSNPKSSNFSFPCKIEGYSSSGAAIQQFQDAIIKTQKNAKIQLVEDTPTGNSLLDKILAQPCYRTELDKRQCKYLRILCMHFAVDGGFGRDVVEFLVNGNVVSYRAMATKITYIYPFTTTLGDSKGQEERLQQIINELGWYAPRPAAGNLLHENSKHVEALVADRDLKNEETMKEKIHYFASKGCHAFGNFHQIGAIAHFLNLPDAEAVAFEISGSSVLVSFTGLITERTHAPPMEADLADSKLQTDQNEKYEGVISACRRYTYRAMATKITYIYLFTTALGDSKGQEERLQQIVNELGWYAPRFDLMD</sequence>
<accession>A0A8X8ZGL2</accession>
<dbReference type="InterPro" id="IPR037734">
    <property type="entry name" value="Thylakoid_lumenal_17.9"/>
</dbReference>
<dbReference type="AlphaFoldDB" id="A0A8X8ZGL2"/>
<dbReference type="Proteomes" id="UP000298416">
    <property type="component" value="Unassembled WGS sequence"/>
</dbReference>
<dbReference type="PANTHER" id="PTHR36783:SF2">
    <property type="entry name" value="THYLAKOID LUMENAL 17.9 KDA PROTEIN, CHLOROPLASTIC"/>
    <property type="match status" value="1"/>
</dbReference>
<dbReference type="GO" id="GO:0009543">
    <property type="term" value="C:chloroplast thylakoid lumen"/>
    <property type="evidence" value="ECO:0007669"/>
    <property type="project" value="TreeGrafter"/>
</dbReference>
<dbReference type="EMBL" id="PNBA02000013">
    <property type="protein sequence ID" value="KAG6404162.1"/>
    <property type="molecule type" value="Genomic_DNA"/>
</dbReference>